<evidence type="ECO:0000313" key="1">
    <source>
        <dbReference type="EMBL" id="RBO91863.1"/>
    </source>
</evidence>
<comment type="caution">
    <text evidence="1">The sequence shown here is derived from an EMBL/GenBank/DDBJ whole genome shotgun (WGS) entry which is preliminary data.</text>
</comment>
<dbReference type="AlphaFoldDB" id="A0A366DP39"/>
<proteinExistence type="predicted"/>
<gene>
    <name evidence="1" type="ORF">DFR47_1084</name>
</gene>
<dbReference type="EMBL" id="QNRH01000008">
    <property type="protein sequence ID" value="RBO91863.1"/>
    <property type="molecule type" value="Genomic_DNA"/>
</dbReference>
<name>A0A366DP39_9HYPH</name>
<evidence type="ECO:0000313" key="2">
    <source>
        <dbReference type="Proteomes" id="UP000252893"/>
    </source>
</evidence>
<reference evidence="1 2" key="1">
    <citation type="submission" date="2018-06" db="EMBL/GenBank/DDBJ databases">
        <title>Genomic Encyclopedia of Type Strains, Phase IV (KMG-IV): sequencing the most valuable type-strain genomes for metagenomic binning, comparative biology and taxonomic classification.</title>
        <authorList>
            <person name="Goeker M."/>
        </authorList>
    </citation>
    <scope>NUCLEOTIDE SEQUENCE [LARGE SCALE GENOMIC DNA]</scope>
    <source>
        <strain evidence="1 2">DSM 25619</strain>
    </source>
</reference>
<keyword evidence="2" id="KW-1185">Reference proteome</keyword>
<protein>
    <submittedName>
        <fullName evidence="1">Uncharacterized protein</fullName>
    </submittedName>
</protein>
<accession>A0A366DP39</accession>
<sequence length="89" mass="10084">MKAEAILISDWLRKNGGARRYEAGFSSTFLSIQTFLQARGITVTCFKRRYKISFGKGRPKIATWHDVLSILDDIRTSEGLEPLLQKHAA</sequence>
<dbReference type="Proteomes" id="UP000252893">
    <property type="component" value="Unassembled WGS sequence"/>
</dbReference>
<organism evidence="1 2">
    <name type="scientific">Pseudochrobactrum asaccharolyticum</name>
    <dbReference type="NCBI Taxonomy" id="354351"/>
    <lineage>
        <taxon>Bacteria</taxon>
        <taxon>Pseudomonadati</taxon>
        <taxon>Pseudomonadota</taxon>
        <taxon>Alphaproteobacteria</taxon>
        <taxon>Hyphomicrobiales</taxon>
        <taxon>Brucellaceae</taxon>
        <taxon>Pseudochrobactrum</taxon>
    </lineage>
</organism>